<comment type="caution">
    <text evidence="11">The sequence shown here is derived from an EMBL/GenBank/DDBJ whole genome shotgun (WGS) entry which is preliminary data.</text>
</comment>
<dbReference type="InterPro" id="IPR027417">
    <property type="entry name" value="P-loop_NTPase"/>
</dbReference>
<dbReference type="PANTHER" id="PTHR33540">
    <property type="entry name" value="TRNA THREONYLCARBAMOYLADENOSINE BIOSYNTHESIS PROTEIN TSAE"/>
    <property type="match status" value="1"/>
</dbReference>
<evidence type="ECO:0000256" key="6">
    <source>
        <dbReference type="ARBA" id="ARBA00022723"/>
    </source>
</evidence>
<proteinExistence type="inferred from homology"/>
<dbReference type="Proteomes" id="UP001241110">
    <property type="component" value="Unassembled WGS sequence"/>
</dbReference>
<sequence>MFTLKYSSLKELPFIAGFLIKLADEYKVWLLEGEMGAGKTTLVKAVCERLGVKDTVQSPTFALVNEYLTAKGESCYHFDFYRIKDETEAMDMGIEEYFDSDSYCFVEWSAKIPHLLPAKYLKISINLDAQNGRILELSKHG</sequence>
<evidence type="ECO:0000256" key="10">
    <source>
        <dbReference type="ARBA" id="ARBA00032441"/>
    </source>
</evidence>
<evidence type="ECO:0000313" key="11">
    <source>
        <dbReference type="EMBL" id="MDJ1482300.1"/>
    </source>
</evidence>
<name>A0AAE3QRQ8_9BACT</name>
<keyword evidence="9" id="KW-0460">Magnesium</keyword>
<evidence type="ECO:0000256" key="9">
    <source>
        <dbReference type="ARBA" id="ARBA00022842"/>
    </source>
</evidence>
<reference evidence="11" key="1">
    <citation type="submission" date="2023-05" db="EMBL/GenBank/DDBJ databases">
        <authorList>
            <person name="Zhang X."/>
        </authorList>
    </citation>
    <scope>NUCLEOTIDE SEQUENCE</scope>
    <source>
        <strain evidence="11">YF14B1</strain>
    </source>
</reference>
<keyword evidence="5" id="KW-0819">tRNA processing</keyword>
<keyword evidence="7" id="KW-0547">Nucleotide-binding</keyword>
<evidence type="ECO:0000313" key="12">
    <source>
        <dbReference type="Proteomes" id="UP001241110"/>
    </source>
</evidence>
<comment type="similarity">
    <text evidence="2">Belongs to the TsaE family.</text>
</comment>
<dbReference type="PANTHER" id="PTHR33540:SF2">
    <property type="entry name" value="TRNA THREONYLCARBAMOYLADENOSINE BIOSYNTHESIS PROTEIN TSAE"/>
    <property type="match status" value="1"/>
</dbReference>
<organism evidence="11 12">
    <name type="scientific">Xanthocytophaga flava</name>
    <dbReference type="NCBI Taxonomy" id="3048013"/>
    <lineage>
        <taxon>Bacteria</taxon>
        <taxon>Pseudomonadati</taxon>
        <taxon>Bacteroidota</taxon>
        <taxon>Cytophagia</taxon>
        <taxon>Cytophagales</taxon>
        <taxon>Rhodocytophagaceae</taxon>
        <taxon>Xanthocytophaga</taxon>
    </lineage>
</organism>
<comment type="subcellular location">
    <subcellularLocation>
        <location evidence="1">Cytoplasm</location>
    </subcellularLocation>
</comment>
<dbReference type="GO" id="GO:0005524">
    <property type="term" value="F:ATP binding"/>
    <property type="evidence" value="ECO:0007669"/>
    <property type="project" value="UniProtKB-KW"/>
</dbReference>
<protein>
    <recommendedName>
        <fullName evidence="3">tRNA threonylcarbamoyladenosine biosynthesis protein TsaE</fullName>
    </recommendedName>
    <alternativeName>
        <fullName evidence="10">t(6)A37 threonylcarbamoyladenosine biosynthesis protein TsaE</fullName>
    </alternativeName>
</protein>
<dbReference type="InterPro" id="IPR003442">
    <property type="entry name" value="T6A_TsaE"/>
</dbReference>
<evidence type="ECO:0000256" key="8">
    <source>
        <dbReference type="ARBA" id="ARBA00022840"/>
    </source>
</evidence>
<evidence type="ECO:0000256" key="5">
    <source>
        <dbReference type="ARBA" id="ARBA00022694"/>
    </source>
</evidence>
<keyword evidence="6" id="KW-0479">Metal-binding</keyword>
<evidence type="ECO:0000256" key="1">
    <source>
        <dbReference type="ARBA" id="ARBA00004496"/>
    </source>
</evidence>
<dbReference type="GO" id="GO:0002949">
    <property type="term" value="P:tRNA threonylcarbamoyladenosine modification"/>
    <property type="evidence" value="ECO:0007669"/>
    <property type="project" value="InterPro"/>
</dbReference>
<gene>
    <name evidence="11" type="primary">tsaE</name>
    <name evidence="11" type="ORF">QNI16_17475</name>
</gene>
<evidence type="ECO:0000256" key="4">
    <source>
        <dbReference type="ARBA" id="ARBA00022490"/>
    </source>
</evidence>
<keyword evidence="8" id="KW-0067">ATP-binding</keyword>
<accession>A0AAE3QRQ8</accession>
<dbReference type="GO" id="GO:0046872">
    <property type="term" value="F:metal ion binding"/>
    <property type="evidence" value="ECO:0007669"/>
    <property type="project" value="UniProtKB-KW"/>
</dbReference>
<dbReference type="SUPFAM" id="SSF52540">
    <property type="entry name" value="P-loop containing nucleoside triphosphate hydrolases"/>
    <property type="match status" value="1"/>
</dbReference>
<dbReference type="AlphaFoldDB" id="A0AAE3QRQ8"/>
<evidence type="ECO:0000256" key="3">
    <source>
        <dbReference type="ARBA" id="ARBA00019010"/>
    </source>
</evidence>
<dbReference type="Pfam" id="PF02367">
    <property type="entry name" value="TsaE"/>
    <property type="match status" value="1"/>
</dbReference>
<dbReference type="GO" id="GO:0005737">
    <property type="term" value="C:cytoplasm"/>
    <property type="evidence" value="ECO:0007669"/>
    <property type="project" value="UniProtKB-SubCell"/>
</dbReference>
<keyword evidence="4" id="KW-0963">Cytoplasm</keyword>
<evidence type="ECO:0000256" key="7">
    <source>
        <dbReference type="ARBA" id="ARBA00022741"/>
    </source>
</evidence>
<evidence type="ECO:0000256" key="2">
    <source>
        <dbReference type="ARBA" id="ARBA00007599"/>
    </source>
</evidence>
<dbReference type="RefSeq" id="WP_313981229.1">
    <property type="nucleotide sequence ID" value="NZ_JASJOR010000035.1"/>
</dbReference>
<dbReference type="Gene3D" id="3.40.50.300">
    <property type="entry name" value="P-loop containing nucleotide triphosphate hydrolases"/>
    <property type="match status" value="1"/>
</dbReference>
<dbReference type="NCBIfam" id="TIGR00150">
    <property type="entry name" value="T6A_YjeE"/>
    <property type="match status" value="1"/>
</dbReference>
<dbReference type="EMBL" id="JASJOS010000007">
    <property type="protein sequence ID" value="MDJ1482300.1"/>
    <property type="molecule type" value="Genomic_DNA"/>
</dbReference>